<dbReference type="AlphaFoldDB" id="A0A7Y9RXM7"/>
<dbReference type="PROSITE" id="PS00061">
    <property type="entry name" value="ADH_SHORT"/>
    <property type="match status" value="1"/>
</dbReference>
<dbReference type="PANTHER" id="PTHR24320:SF148">
    <property type="entry name" value="NAD(P)-BINDING ROSSMANN-FOLD SUPERFAMILY PROTEIN"/>
    <property type="match status" value="1"/>
</dbReference>
<evidence type="ECO:0000256" key="1">
    <source>
        <dbReference type="ARBA" id="ARBA00006484"/>
    </source>
</evidence>
<dbReference type="InterPro" id="IPR020904">
    <property type="entry name" value="Sc_DH/Rdtase_CS"/>
</dbReference>
<organism evidence="3 4">
    <name type="scientific">Nocardioides perillae</name>
    <dbReference type="NCBI Taxonomy" id="1119534"/>
    <lineage>
        <taxon>Bacteria</taxon>
        <taxon>Bacillati</taxon>
        <taxon>Actinomycetota</taxon>
        <taxon>Actinomycetes</taxon>
        <taxon>Propionibacteriales</taxon>
        <taxon>Nocardioidaceae</taxon>
        <taxon>Nocardioides</taxon>
    </lineage>
</organism>
<protein>
    <submittedName>
        <fullName evidence="3">NAD(P)-dependent dehydrogenase (Short-subunit alcohol dehydrogenase family)</fullName>
    </submittedName>
</protein>
<comment type="similarity">
    <text evidence="1">Belongs to the short-chain dehydrogenases/reductases (SDR) family.</text>
</comment>
<dbReference type="RefSeq" id="WP_179518325.1">
    <property type="nucleotide sequence ID" value="NZ_JACCAC010000001.1"/>
</dbReference>
<dbReference type="Proteomes" id="UP000544110">
    <property type="component" value="Unassembled WGS sequence"/>
</dbReference>
<dbReference type="NCBIfam" id="NF004846">
    <property type="entry name" value="PRK06197.1"/>
    <property type="match status" value="1"/>
</dbReference>
<accession>A0A7Y9RXM7</accession>
<dbReference type="SUPFAM" id="SSF51735">
    <property type="entry name" value="NAD(P)-binding Rossmann-fold domains"/>
    <property type="match status" value="1"/>
</dbReference>
<comment type="caution">
    <text evidence="3">The sequence shown here is derived from an EMBL/GenBank/DDBJ whole genome shotgun (WGS) entry which is preliminary data.</text>
</comment>
<keyword evidence="4" id="KW-1185">Reference proteome</keyword>
<name>A0A7Y9RXM7_9ACTN</name>
<dbReference type="InterPro" id="IPR036291">
    <property type="entry name" value="NAD(P)-bd_dom_sf"/>
</dbReference>
<dbReference type="InterPro" id="IPR002347">
    <property type="entry name" value="SDR_fam"/>
</dbReference>
<reference evidence="3 4" key="1">
    <citation type="submission" date="2020-07" db="EMBL/GenBank/DDBJ databases">
        <title>Sequencing the genomes of 1000 actinobacteria strains.</title>
        <authorList>
            <person name="Klenk H.-P."/>
        </authorList>
    </citation>
    <scope>NUCLEOTIDE SEQUENCE [LARGE SCALE GENOMIC DNA]</scope>
    <source>
        <strain evidence="3 4">DSM 24552</strain>
    </source>
</reference>
<evidence type="ECO:0000256" key="2">
    <source>
        <dbReference type="ARBA" id="ARBA00023002"/>
    </source>
</evidence>
<dbReference type="Pfam" id="PF00106">
    <property type="entry name" value="adh_short"/>
    <property type="match status" value="1"/>
</dbReference>
<gene>
    <name evidence="3" type="ORF">BJ989_002278</name>
</gene>
<evidence type="ECO:0000313" key="3">
    <source>
        <dbReference type="EMBL" id="NYG55974.1"/>
    </source>
</evidence>
<dbReference type="PANTHER" id="PTHR24320">
    <property type="entry name" value="RETINOL DEHYDROGENASE"/>
    <property type="match status" value="1"/>
</dbReference>
<dbReference type="GO" id="GO:0016491">
    <property type="term" value="F:oxidoreductase activity"/>
    <property type="evidence" value="ECO:0007669"/>
    <property type="project" value="UniProtKB-KW"/>
</dbReference>
<sequence>MTWSTADIPDQRGRTAVVTGGNGGLGLATVTALAAKGAHVVVAARDQAKAAAAREQVLAAHPEASLEVVELDLGALDSVERAAATVLERHPRLDLLVDNAGVMAMPEGTTEDGFETQLGVNVLGHWVLTARLLPALVHVAGSRVVTLSSVAQHQGRALDPADPHLRRSYDPWRAYGNTKLAMRHLAVGLQRELSRHGARTEALVAHPGFTDSELQKRTVESGGGGVLGRASHVAVRRIGMSVERGALSQLRAATDPDARGGQLYGPLFAVTGPPVRRPLVRPGTDEAVRRLWQVCERETGVAMYVAGAVAGR</sequence>
<dbReference type="PRINTS" id="PR00081">
    <property type="entry name" value="GDHRDH"/>
</dbReference>
<evidence type="ECO:0000313" key="4">
    <source>
        <dbReference type="Proteomes" id="UP000544110"/>
    </source>
</evidence>
<dbReference type="Gene3D" id="3.40.50.720">
    <property type="entry name" value="NAD(P)-binding Rossmann-like Domain"/>
    <property type="match status" value="1"/>
</dbReference>
<proteinExistence type="inferred from homology"/>
<dbReference type="EMBL" id="JACCAC010000001">
    <property type="protein sequence ID" value="NYG55974.1"/>
    <property type="molecule type" value="Genomic_DNA"/>
</dbReference>
<keyword evidence="2" id="KW-0560">Oxidoreductase</keyword>